<dbReference type="AlphaFoldDB" id="B6VWD8"/>
<protein>
    <recommendedName>
        <fullName evidence="3">HipA N-terminal subdomain 1 domain-containing protein</fullName>
    </recommendedName>
</protein>
<proteinExistence type="predicted"/>
<reference evidence="1 2" key="1">
    <citation type="submission" date="2008-10" db="EMBL/GenBank/DDBJ databases">
        <title>Draft genome sequence of Bacteroides dorei (DSM 17855).</title>
        <authorList>
            <person name="Sudarsanam P."/>
            <person name="Ley R."/>
            <person name="Guruge J."/>
            <person name="Turnbaugh P.J."/>
            <person name="Mahowald M."/>
            <person name="Liep D."/>
            <person name="Gordon J."/>
        </authorList>
    </citation>
    <scope>NUCLEOTIDE SEQUENCE [LARGE SCALE GENOMIC DNA]</scope>
    <source>
        <strain evidence="1 2">DSM 17855</strain>
    </source>
</reference>
<dbReference type="RefSeq" id="WP_007833424.1">
    <property type="nucleotide sequence ID" value="NZ_DS995533.1"/>
</dbReference>
<dbReference type="GeneID" id="93447706"/>
<accession>B6VWD8</accession>
<organism evidence="1 2">
    <name type="scientific">Phocaeicola dorei DSM 17855</name>
    <dbReference type="NCBI Taxonomy" id="483217"/>
    <lineage>
        <taxon>Bacteria</taxon>
        <taxon>Pseudomonadati</taxon>
        <taxon>Bacteroidota</taxon>
        <taxon>Bacteroidia</taxon>
        <taxon>Bacteroidales</taxon>
        <taxon>Bacteroidaceae</taxon>
        <taxon>Phocaeicola</taxon>
    </lineage>
</organism>
<evidence type="ECO:0008006" key="3">
    <source>
        <dbReference type="Google" id="ProtNLM"/>
    </source>
</evidence>
<dbReference type="EMBL" id="ABWZ01000029">
    <property type="protein sequence ID" value="EEB25930.1"/>
    <property type="molecule type" value="Genomic_DNA"/>
</dbReference>
<evidence type="ECO:0000313" key="2">
    <source>
        <dbReference type="Proteomes" id="UP000004849"/>
    </source>
</evidence>
<reference evidence="1 2" key="2">
    <citation type="submission" date="2008-10" db="EMBL/GenBank/DDBJ databases">
        <authorList>
            <person name="Fulton L."/>
            <person name="Clifton S."/>
            <person name="Fulton B."/>
            <person name="Xu J."/>
            <person name="Minx P."/>
            <person name="Pepin K.H."/>
            <person name="Johnson M."/>
            <person name="Thiruvilangam P."/>
            <person name="Bhonagiri V."/>
            <person name="Nash W.E."/>
            <person name="Mardis E.R."/>
            <person name="Wilson R.K."/>
        </authorList>
    </citation>
    <scope>NUCLEOTIDE SEQUENCE [LARGE SCALE GENOMIC DNA]</scope>
    <source>
        <strain evidence="1 2">DSM 17855</strain>
    </source>
</reference>
<dbReference type="HOGENOM" id="CLU_3164578_0_0_10"/>
<evidence type="ECO:0000313" key="1">
    <source>
        <dbReference type="EMBL" id="EEB25930.1"/>
    </source>
</evidence>
<gene>
    <name evidence="1" type="ORF">BACDOR_01461</name>
</gene>
<dbReference type="Proteomes" id="UP000004849">
    <property type="component" value="Unassembled WGS sequence"/>
</dbReference>
<name>B6VWD8_9BACT</name>
<sequence>MNSIKQIEVIYGNCLVGCLSLTKEELCAFEYSTEWLNMGFYISSFDL</sequence>